<accession>A0ABR7SXK5</accession>
<proteinExistence type="predicted"/>
<protein>
    <submittedName>
        <fullName evidence="1">Uncharacterized protein</fullName>
    </submittedName>
</protein>
<reference evidence="1 2" key="1">
    <citation type="submission" date="2020-07" db="EMBL/GenBank/DDBJ databases">
        <title>Draft whole-genome sequence of Heliobacterium chlorum DSM 3682, type strain.</title>
        <authorList>
            <person name="Kyndt J.A."/>
            <person name="Meyer T.E."/>
            <person name="Imhoff J.F."/>
        </authorList>
    </citation>
    <scope>NUCLEOTIDE SEQUENCE [LARGE SCALE GENOMIC DNA]</scope>
    <source>
        <strain evidence="1 2">DSM 3682</strain>
    </source>
</reference>
<dbReference type="RefSeq" id="WP_188038349.1">
    <property type="nucleotide sequence ID" value="NZ_JACVHF010000001.1"/>
</dbReference>
<comment type="caution">
    <text evidence="1">The sequence shown here is derived from an EMBL/GenBank/DDBJ whole genome shotgun (WGS) entry which is preliminary data.</text>
</comment>
<keyword evidence="2" id="KW-1185">Reference proteome</keyword>
<evidence type="ECO:0000313" key="2">
    <source>
        <dbReference type="Proteomes" id="UP000617402"/>
    </source>
</evidence>
<organism evidence="1 2">
    <name type="scientific">Heliobacterium chlorum</name>
    <dbReference type="NCBI Taxonomy" id="2698"/>
    <lineage>
        <taxon>Bacteria</taxon>
        <taxon>Bacillati</taxon>
        <taxon>Bacillota</taxon>
        <taxon>Clostridia</taxon>
        <taxon>Eubacteriales</taxon>
        <taxon>Heliobacteriaceae</taxon>
        <taxon>Heliobacterium</taxon>
    </lineage>
</organism>
<name>A0ABR7SXK5_HELCL</name>
<sequence length="73" mass="7944">MKTLASIIQEAREIRGTTLVRLSRMAALNRTSRCLPGLITVTVRHGLMGNHLPFGLHLGEDFPVDGCSAAFQP</sequence>
<gene>
    <name evidence="1" type="ORF">H1S01_01495</name>
</gene>
<dbReference type="EMBL" id="JACVHF010000001">
    <property type="protein sequence ID" value="MBC9783181.1"/>
    <property type="molecule type" value="Genomic_DNA"/>
</dbReference>
<evidence type="ECO:0000313" key="1">
    <source>
        <dbReference type="EMBL" id="MBC9783181.1"/>
    </source>
</evidence>
<dbReference type="Proteomes" id="UP000617402">
    <property type="component" value="Unassembled WGS sequence"/>
</dbReference>